<comment type="caution">
    <text evidence="1">The sequence shown here is derived from an EMBL/GenBank/DDBJ whole genome shotgun (WGS) entry which is preliminary data.</text>
</comment>
<dbReference type="Proteomes" id="UP000644507">
    <property type="component" value="Unassembled WGS sequence"/>
</dbReference>
<organism evidence="1 2">
    <name type="scientific">Roseibacillus persicicus</name>
    <dbReference type="NCBI Taxonomy" id="454148"/>
    <lineage>
        <taxon>Bacteria</taxon>
        <taxon>Pseudomonadati</taxon>
        <taxon>Verrucomicrobiota</taxon>
        <taxon>Verrucomicrobiia</taxon>
        <taxon>Verrucomicrobiales</taxon>
        <taxon>Verrucomicrobiaceae</taxon>
        <taxon>Roseibacillus</taxon>
    </lineage>
</organism>
<evidence type="ECO:0000313" key="1">
    <source>
        <dbReference type="EMBL" id="GHC41398.1"/>
    </source>
</evidence>
<reference evidence="1" key="2">
    <citation type="submission" date="2020-09" db="EMBL/GenBank/DDBJ databases">
        <authorList>
            <person name="Sun Q."/>
            <person name="Kim S."/>
        </authorList>
    </citation>
    <scope>NUCLEOTIDE SEQUENCE</scope>
    <source>
        <strain evidence="1">KCTC 12988</strain>
    </source>
</reference>
<dbReference type="RefSeq" id="WP_268244893.1">
    <property type="nucleotide sequence ID" value="NZ_BMXI01000001.1"/>
</dbReference>
<dbReference type="EMBL" id="BMXI01000001">
    <property type="protein sequence ID" value="GHC41398.1"/>
    <property type="molecule type" value="Genomic_DNA"/>
</dbReference>
<proteinExistence type="predicted"/>
<evidence type="ECO:0000313" key="2">
    <source>
        <dbReference type="Proteomes" id="UP000644507"/>
    </source>
</evidence>
<reference evidence="1" key="1">
    <citation type="journal article" date="2014" name="Int. J. Syst. Evol. Microbiol.">
        <title>Complete genome sequence of Corynebacterium casei LMG S-19264T (=DSM 44701T), isolated from a smear-ripened cheese.</title>
        <authorList>
            <consortium name="US DOE Joint Genome Institute (JGI-PGF)"/>
            <person name="Walter F."/>
            <person name="Albersmeier A."/>
            <person name="Kalinowski J."/>
            <person name="Ruckert C."/>
        </authorList>
    </citation>
    <scope>NUCLEOTIDE SEQUENCE</scope>
    <source>
        <strain evidence="1">KCTC 12988</strain>
    </source>
</reference>
<accession>A0A918TC18</accession>
<gene>
    <name evidence="1" type="ORF">GCM10007100_02690</name>
</gene>
<protein>
    <submittedName>
        <fullName evidence="1">Uncharacterized protein</fullName>
    </submittedName>
</protein>
<name>A0A918TC18_9BACT</name>
<sequence>MSPYLLILPVLTLALSQVSCVRTTTTPEEDLLIRAQEEIQNIP</sequence>
<dbReference type="AlphaFoldDB" id="A0A918TC18"/>
<keyword evidence="2" id="KW-1185">Reference proteome</keyword>